<protein>
    <submittedName>
        <fullName evidence="2">Uncharacterized protein</fullName>
    </submittedName>
</protein>
<reference evidence="2 3" key="1">
    <citation type="journal article" date="2018" name="Nat. Ecol. Evol.">
        <title>Shark genomes provide insights into elasmobranch evolution and the origin of vertebrates.</title>
        <authorList>
            <person name="Hara Y"/>
            <person name="Yamaguchi K"/>
            <person name="Onimaru K"/>
            <person name="Kadota M"/>
            <person name="Koyanagi M"/>
            <person name="Keeley SD"/>
            <person name="Tatsumi K"/>
            <person name="Tanaka K"/>
            <person name="Motone F"/>
            <person name="Kageyama Y"/>
            <person name="Nozu R"/>
            <person name="Adachi N"/>
            <person name="Nishimura O"/>
            <person name="Nakagawa R"/>
            <person name="Tanegashima C"/>
            <person name="Kiyatake I"/>
            <person name="Matsumoto R"/>
            <person name="Murakumo K"/>
            <person name="Nishida K"/>
            <person name="Terakita A"/>
            <person name="Kuratani S"/>
            <person name="Sato K"/>
            <person name="Hyodo S Kuraku.S."/>
        </authorList>
    </citation>
    <scope>NUCLEOTIDE SEQUENCE [LARGE SCALE GENOMIC DNA]</scope>
</reference>
<feature type="compositionally biased region" description="Gly residues" evidence="1">
    <location>
        <begin position="15"/>
        <end position="25"/>
    </location>
</feature>
<feature type="non-terminal residue" evidence="2">
    <location>
        <position position="35"/>
    </location>
</feature>
<keyword evidence="3" id="KW-1185">Reference proteome</keyword>
<dbReference type="EMBL" id="BEZZ01250792">
    <property type="protein sequence ID" value="GCC49047.1"/>
    <property type="molecule type" value="Genomic_DNA"/>
</dbReference>
<proteinExistence type="predicted"/>
<evidence type="ECO:0000256" key="1">
    <source>
        <dbReference type="SAM" id="MobiDB-lite"/>
    </source>
</evidence>
<evidence type="ECO:0000313" key="2">
    <source>
        <dbReference type="EMBL" id="GCC49047.1"/>
    </source>
</evidence>
<name>A0A401U2C4_CHIPU</name>
<feature type="region of interest" description="Disordered" evidence="1">
    <location>
        <begin position="1"/>
        <end position="35"/>
    </location>
</feature>
<gene>
    <name evidence="2" type="ORF">chiPu_0032984</name>
</gene>
<dbReference type="Proteomes" id="UP000287033">
    <property type="component" value="Unassembled WGS sequence"/>
</dbReference>
<dbReference type="AlphaFoldDB" id="A0A401U2C4"/>
<evidence type="ECO:0000313" key="3">
    <source>
        <dbReference type="Proteomes" id="UP000287033"/>
    </source>
</evidence>
<organism evidence="2 3">
    <name type="scientific">Chiloscyllium punctatum</name>
    <name type="common">Brownbanded bambooshark</name>
    <name type="synonym">Hemiscyllium punctatum</name>
    <dbReference type="NCBI Taxonomy" id="137246"/>
    <lineage>
        <taxon>Eukaryota</taxon>
        <taxon>Metazoa</taxon>
        <taxon>Chordata</taxon>
        <taxon>Craniata</taxon>
        <taxon>Vertebrata</taxon>
        <taxon>Chondrichthyes</taxon>
        <taxon>Elasmobranchii</taxon>
        <taxon>Galeomorphii</taxon>
        <taxon>Galeoidea</taxon>
        <taxon>Orectolobiformes</taxon>
        <taxon>Hemiscylliidae</taxon>
        <taxon>Chiloscyllium</taxon>
    </lineage>
</organism>
<comment type="caution">
    <text evidence="2">The sequence shown here is derived from an EMBL/GenBank/DDBJ whole genome shotgun (WGS) entry which is preliminary data.</text>
</comment>
<sequence>MLTSGSATRHVLGRIGAGRRGGAGGRRWATRRSWA</sequence>
<accession>A0A401U2C4</accession>